<accession>A0A0C6FCI1</accession>
<dbReference type="RefSeq" id="WP_060851449.1">
    <property type="nucleotide sequence ID" value="NZ_AP014708.1"/>
</dbReference>
<gene>
    <name evidence="2" type="ORF">Maq22A_4p60315</name>
</gene>
<feature type="region of interest" description="Disordered" evidence="1">
    <location>
        <begin position="1"/>
        <end position="56"/>
    </location>
</feature>
<protein>
    <submittedName>
        <fullName evidence="2">Uncharacterized protein</fullName>
    </submittedName>
</protein>
<evidence type="ECO:0000256" key="1">
    <source>
        <dbReference type="SAM" id="MobiDB-lite"/>
    </source>
</evidence>
<proteinExistence type="predicted"/>
<evidence type="ECO:0000313" key="2">
    <source>
        <dbReference type="EMBL" id="BAQ50411.1"/>
    </source>
</evidence>
<dbReference type="EMBL" id="AP014708">
    <property type="protein sequence ID" value="BAQ50411.1"/>
    <property type="molecule type" value="Genomic_DNA"/>
</dbReference>
<name>A0A0C6FCI1_9HYPH</name>
<sequence length="179" mass="18671">MSHDFSQYEPASKAEAAAARAAPVPAATAPAPGRRKRARKAPPAAPAQVVVPAPPPAPAPPVFAPGRARSAEFVLDWPVVYDGATYTVLVLRRPSAAEVGAYFEALADGARLPLPVFFTPEGDPVPHAVVDALDPDDDDRVMGRLLDFLPDRLLRAVRVASDPSSPLPDGAPTAPTSST</sequence>
<dbReference type="KEGG" id="maqu:Maq22A_4p60315"/>
<evidence type="ECO:0000313" key="3">
    <source>
        <dbReference type="Proteomes" id="UP000061432"/>
    </source>
</evidence>
<geneLocation type="plasmid" evidence="3">
    <name>pMaq22A_4p DNA</name>
</geneLocation>
<feature type="region of interest" description="Disordered" evidence="1">
    <location>
        <begin position="160"/>
        <end position="179"/>
    </location>
</feature>
<feature type="compositionally biased region" description="Low complexity" evidence="1">
    <location>
        <begin position="10"/>
        <end position="32"/>
    </location>
</feature>
<dbReference type="Proteomes" id="UP000061432">
    <property type="component" value="Plasmid pMaq22A_4p"/>
</dbReference>
<reference evidence="2 3" key="1">
    <citation type="journal article" date="2015" name="Genome Announc.">
        <title>Complete Genome Sequence of Methylobacterium aquaticum Strain 22A, Isolated from Racomitrium japonicum Moss.</title>
        <authorList>
            <person name="Tani A."/>
            <person name="Ogura Y."/>
            <person name="Hayashi T."/>
            <person name="Kimbara K."/>
        </authorList>
    </citation>
    <scope>NUCLEOTIDE SEQUENCE [LARGE SCALE GENOMIC DNA]</scope>
    <source>
        <strain evidence="2 3">MA-22A</strain>
        <plasmid evidence="3">Plasmid pMaq22A_4p DNA</plasmid>
    </source>
</reference>
<organism evidence="2 3">
    <name type="scientific">Methylobacterium aquaticum</name>
    <dbReference type="NCBI Taxonomy" id="270351"/>
    <lineage>
        <taxon>Bacteria</taxon>
        <taxon>Pseudomonadati</taxon>
        <taxon>Pseudomonadota</taxon>
        <taxon>Alphaproteobacteria</taxon>
        <taxon>Hyphomicrobiales</taxon>
        <taxon>Methylobacteriaceae</taxon>
        <taxon>Methylobacterium</taxon>
    </lineage>
</organism>
<reference evidence="3" key="2">
    <citation type="submission" date="2015-01" db="EMBL/GenBank/DDBJ databases">
        <title>Complete genome sequence of Methylobacterium aquaticum strain 22A.</title>
        <authorList>
            <person name="Tani A."/>
            <person name="Ogura Y."/>
            <person name="Hayashi T."/>
        </authorList>
    </citation>
    <scope>NUCLEOTIDE SEQUENCE [LARGE SCALE GENOMIC DNA]</scope>
    <source>
        <strain evidence="3">MA-22A</strain>
        <plasmid evidence="3">Plasmid pMaq22A_4p DNA</plasmid>
    </source>
</reference>
<keyword evidence="2" id="KW-0614">Plasmid</keyword>
<dbReference type="AlphaFoldDB" id="A0A0C6FCI1"/>
<dbReference type="PATRIC" id="fig|270351.10.peg.7603"/>